<evidence type="ECO:0000313" key="5">
    <source>
        <dbReference type="Proteomes" id="UP001211420"/>
    </source>
</evidence>
<accession>A0AAW5WZT1</accession>
<dbReference type="PANTHER" id="PTHR37806">
    <property type="entry name" value="LMO0724 PROTEIN"/>
    <property type="match status" value="1"/>
</dbReference>
<feature type="chain" id="PRO_5043745083" evidence="1">
    <location>
        <begin position="27"/>
        <end position="698"/>
    </location>
</feature>
<dbReference type="RefSeq" id="WP_269255026.1">
    <property type="nucleotide sequence ID" value="NZ_JAKHEY010000012.1"/>
</dbReference>
<dbReference type="EMBL" id="JAKHEY010000012">
    <property type="protein sequence ID" value="MCZ9678846.1"/>
    <property type="molecule type" value="Genomic_DNA"/>
</dbReference>
<dbReference type="Proteomes" id="UP001211420">
    <property type="component" value="Unassembled WGS sequence"/>
</dbReference>
<evidence type="ECO:0000256" key="1">
    <source>
        <dbReference type="SAM" id="SignalP"/>
    </source>
</evidence>
<dbReference type="PANTHER" id="PTHR37806:SF1">
    <property type="entry name" value="PEPTIDASE C39-LIKE DOMAIN-CONTAINING PROTEIN"/>
    <property type="match status" value="1"/>
</dbReference>
<gene>
    <name evidence="3" type="ORF">L2772_07490</name>
    <name evidence="4" type="ORF">L2Z99_07215</name>
</gene>
<evidence type="ECO:0000259" key="2">
    <source>
        <dbReference type="Pfam" id="PF13529"/>
    </source>
</evidence>
<reference evidence="4" key="1">
    <citation type="submission" date="2022-01" db="EMBL/GenBank/DDBJ databases">
        <title>STING isolate genome collection.</title>
        <authorList>
            <person name="France M."/>
            <person name="Rutt L."/>
            <person name="Humphrys M."/>
            <person name="Ravel J."/>
        </authorList>
    </citation>
    <scope>NUCLEOTIDE SEQUENCE</scope>
    <source>
        <strain evidence="4">C0081E5</strain>
    </source>
</reference>
<dbReference type="EMBL" id="JAKHPW010000011">
    <property type="protein sequence ID" value="MCZ3622691.1"/>
    <property type="molecule type" value="Genomic_DNA"/>
</dbReference>
<keyword evidence="1" id="KW-0732">Signal</keyword>
<sequence length="698" mass="76857">MKKFGISSAFLLALTPLFFSAQSVKAAESSENIESAKINESVKVQPIREVIKIKYNGLGGVAVWKSYSYASGLTGSYLGNNTRWQAFAIATNTDGTKWYNLGGNQWVKSDYVISDSNLGTVKSETNQPVTSLKPENAKIENQTGVVKIKYDGLGGVAVWKSYDTNQGLTGQYLPKDSSWQYFKVATTNNGTKWYNLGGNQWVKSDYAIEKSHSNVDVIEKSTQQQPVVIPQTLKNQTGVVKIKYDGLGGVAVWKSYNTSQGLTGHYLPKDSSWQYFKIAVMKDGTKWYNLGGNQWVKSDYVVDKSQPNGETTKKQEAGQSTVAPANLENRNGVIRINYNGLGGVAVWKSYDTNQGITGHYLSKGSSWQYFKVATMKDGTKWYNLGGNQWVKSDYAIDLSVPKKENVTPVQKSNDGMNVQDQTGVLSINYSGLGGVAVWKNYDTMQGLTGSYLRNGSSWKYFKVAVAANGAKWYNLGGNQWVMGQYVSLKYENPTGLNGNIVKDGNRYIFKNNTGEVLTGTIINGKQTFITDPYGGIYYVQNDAPVISQLPELPTGCEMTAVTMMLQYAGANVSKLQVANETPRSSNGNYGFVGSPYSSTGWWVFPTGIAPVVNKHLGTSQVMTGASIDAIKDKLIHGHLVVVWVANMNGFINHALTLTGYNNNGTLYYNNPWTGKKESMSVNEFMGKWTLDQKRALSY</sequence>
<dbReference type="AlphaFoldDB" id="A0AAW5WZT1"/>
<dbReference type="Gene3D" id="3.90.70.10">
    <property type="entry name" value="Cysteine proteinases"/>
    <property type="match status" value="1"/>
</dbReference>
<keyword evidence="5" id="KW-1185">Reference proteome</keyword>
<evidence type="ECO:0000313" key="4">
    <source>
        <dbReference type="EMBL" id="MCZ9678846.1"/>
    </source>
</evidence>
<comment type="caution">
    <text evidence="4">The sequence shown here is derived from an EMBL/GenBank/DDBJ whole genome shotgun (WGS) entry which is preliminary data.</text>
</comment>
<evidence type="ECO:0000313" key="3">
    <source>
        <dbReference type="EMBL" id="MCZ3622691.1"/>
    </source>
</evidence>
<dbReference type="InterPro" id="IPR039564">
    <property type="entry name" value="Peptidase_C39-like"/>
</dbReference>
<organism evidence="4 6">
    <name type="scientific">Lactobacillus mulieris</name>
    <dbReference type="NCBI Taxonomy" id="2508708"/>
    <lineage>
        <taxon>Bacteria</taxon>
        <taxon>Bacillati</taxon>
        <taxon>Bacillota</taxon>
        <taxon>Bacilli</taxon>
        <taxon>Lactobacillales</taxon>
        <taxon>Lactobacillaceae</taxon>
        <taxon>Lactobacillus</taxon>
    </lineage>
</organism>
<feature type="domain" description="Peptidase C39-like" evidence="2">
    <location>
        <begin position="542"/>
        <end position="672"/>
    </location>
</feature>
<evidence type="ECO:0000313" key="6">
    <source>
        <dbReference type="Proteomes" id="UP001211566"/>
    </source>
</evidence>
<protein>
    <submittedName>
        <fullName evidence="4">C39 family peptidase</fullName>
    </submittedName>
</protein>
<name>A0AAW5WZT1_9LACO</name>
<feature type="signal peptide" evidence="1">
    <location>
        <begin position="1"/>
        <end position="26"/>
    </location>
</feature>
<reference evidence="3 5" key="2">
    <citation type="submission" date="2022-01" db="EMBL/GenBank/DDBJ databases">
        <title>VMRC isolate genome collection.</title>
        <authorList>
            <person name="France M."/>
            <person name="Rutt L."/>
            <person name="Humphrys M."/>
            <person name="Ravel J."/>
        </authorList>
    </citation>
    <scope>NUCLEOTIDE SEQUENCE [LARGE SCALE GENOMIC DNA]</scope>
    <source>
        <strain evidence="3 5">C0172B4</strain>
    </source>
</reference>
<dbReference type="Pfam" id="PF13529">
    <property type="entry name" value="Peptidase_C39_2"/>
    <property type="match status" value="1"/>
</dbReference>
<proteinExistence type="predicted"/>
<dbReference type="Proteomes" id="UP001211566">
    <property type="component" value="Unassembled WGS sequence"/>
</dbReference>